<dbReference type="InterPro" id="IPR002933">
    <property type="entry name" value="Peptidase_M20"/>
</dbReference>
<keyword evidence="5" id="KW-0862">Zinc</keyword>
<name>A0A6A7BA40_9PLEO</name>
<dbReference type="PROSITE" id="PS00758">
    <property type="entry name" value="ARGE_DAPE_CPG2_1"/>
    <property type="match status" value="1"/>
</dbReference>
<comment type="cofactor">
    <cofactor evidence="1">
        <name>Zn(2+)</name>
        <dbReference type="ChEBI" id="CHEBI:29105"/>
    </cofactor>
</comment>
<dbReference type="GO" id="GO:0016787">
    <property type="term" value="F:hydrolase activity"/>
    <property type="evidence" value="ECO:0007669"/>
    <property type="project" value="UniProtKB-KW"/>
</dbReference>
<comment type="similarity">
    <text evidence="2">Belongs to the peptidase M20A family.</text>
</comment>
<keyword evidence="4" id="KW-0378">Hydrolase</keyword>
<keyword evidence="9" id="KW-1185">Reference proteome</keyword>
<dbReference type="Proteomes" id="UP000799423">
    <property type="component" value="Unassembled WGS sequence"/>
</dbReference>
<evidence type="ECO:0000256" key="1">
    <source>
        <dbReference type="ARBA" id="ARBA00001947"/>
    </source>
</evidence>
<proteinExistence type="inferred from homology"/>
<sequence length="414" mass="44503">MVRITALWSLCFFSLVCAAPQGSQPSVSASSIAPNSSGADEAVALTAEERDELFSLHEELVNIPSISADEVECAEFISEYLKELGYYVEEVPEEGTGAYNVFAYPQSLKDAGVWPEVLITSHIDTVPPFYPFDRREENGTVYHYGRGTVDAKGPVASMIISAHKFFETQTSTPSLGMLFVVSEETGGAGMRAFASYASNTTFRAGIFGEPTELKLASGHKGTLRLTLSVKGKASHSAYPWLGVSAINYLSEAVVALNSLEPALPQSELLGPTTLNTGVIQGGIAANVVPESANASISIRISRSEDDAVQNVKNMIEGMLSPIVTRAEAANRSFSIEWANTTYAAPILDTDIEGLEVAPVFYGTDIPNLPQVEKRYLFGAGTIQVAHTPDEGLDREELVQAAEAYGKILRGLFEE</sequence>
<dbReference type="SUPFAM" id="SSF53187">
    <property type="entry name" value="Zn-dependent exopeptidases"/>
    <property type="match status" value="1"/>
</dbReference>
<dbReference type="InterPro" id="IPR011650">
    <property type="entry name" value="Peptidase_M20_dimer"/>
</dbReference>
<feature type="domain" description="Peptidase M20 dimerisation" evidence="7">
    <location>
        <begin position="218"/>
        <end position="316"/>
    </location>
</feature>
<dbReference type="SUPFAM" id="SSF55031">
    <property type="entry name" value="Bacterial exopeptidase dimerisation domain"/>
    <property type="match status" value="1"/>
</dbReference>
<dbReference type="InterPro" id="IPR001261">
    <property type="entry name" value="ArgE/DapE_CS"/>
</dbReference>
<gene>
    <name evidence="8" type="ORF">T440DRAFT_553654</name>
</gene>
<dbReference type="InterPro" id="IPR050072">
    <property type="entry name" value="Peptidase_M20A"/>
</dbReference>
<accession>A0A6A7BA40</accession>
<dbReference type="OrthoDB" id="3064516at2759"/>
<evidence type="ECO:0000256" key="5">
    <source>
        <dbReference type="ARBA" id="ARBA00022833"/>
    </source>
</evidence>
<evidence type="ECO:0000256" key="4">
    <source>
        <dbReference type="ARBA" id="ARBA00022801"/>
    </source>
</evidence>
<protein>
    <submittedName>
        <fullName evidence="8">Acetylornithine deacetylase-like protein</fullName>
    </submittedName>
</protein>
<evidence type="ECO:0000313" key="8">
    <source>
        <dbReference type="EMBL" id="KAF2852233.1"/>
    </source>
</evidence>
<dbReference type="Gene3D" id="3.40.630.10">
    <property type="entry name" value="Zn peptidases"/>
    <property type="match status" value="1"/>
</dbReference>
<keyword evidence="6" id="KW-0732">Signal</keyword>
<dbReference type="Pfam" id="PF01546">
    <property type="entry name" value="Peptidase_M20"/>
    <property type="match status" value="1"/>
</dbReference>
<reference evidence="8" key="1">
    <citation type="submission" date="2020-01" db="EMBL/GenBank/DDBJ databases">
        <authorList>
            <consortium name="DOE Joint Genome Institute"/>
            <person name="Haridas S."/>
            <person name="Albert R."/>
            <person name="Binder M."/>
            <person name="Bloem J."/>
            <person name="Labutti K."/>
            <person name="Salamov A."/>
            <person name="Andreopoulos B."/>
            <person name="Baker S.E."/>
            <person name="Barry K."/>
            <person name="Bills G."/>
            <person name="Bluhm B.H."/>
            <person name="Cannon C."/>
            <person name="Castanera R."/>
            <person name="Culley D.E."/>
            <person name="Daum C."/>
            <person name="Ezra D."/>
            <person name="Gonzalez J.B."/>
            <person name="Henrissat B."/>
            <person name="Kuo A."/>
            <person name="Liang C."/>
            <person name="Lipzen A."/>
            <person name="Lutzoni F."/>
            <person name="Magnuson J."/>
            <person name="Mondo S."/>
            <person name="Nolan M."/>
            <person name="Ohm R."/>
            <person name="Pangilinan J."/>
            <person name="Park H.-J."/>
            <person name="Ramirez L."/>
            <person name="Alfaro M."/>
            <person name="Sun H."/>
            <person name="Tritt A."/>
            <person name="Yoshinaga Y."/>
            <person name="Zwiers L.-H."/>
            <person name="Turgeon B.G."/>
            <person name="Goodwin S.B."/>
            <person name="Spatafora J.W."/>
            <person name="Crous P.W."/>
            <person name="Grigoriev I.V."/>
        </authorList>
    </citation>
    <scope>NUCLEOTIDE SEQUENCE</scope>
    <source>
        <strain evidence="8">IPT5</strain>
    </source>
</reference>
<evidence type="ECO:0000313" key="9">
    <source>
        <dbReference type="Proteomes" id="UP000799423"/>
    </source>
</evidence>
<evidence type="ECO:0000256" key="2">
    <source>
        <dbReference type="ARBA" id="ARBA00006247"/>
    </source>
</evidence>
<dbReference type="GO" id="GO:0046872">
    <property type="term" value="F:metal ion binding"/>
    <property type="evidence" value="ECO:0007669"/>
    <property type="project" value="UniProtKB-KW"/>
</dbReference>
<organism evidence="8 9">
    <name type="scientific">Plenodomus tracheiphilus IPT5</name>
    <dbReference type="NCBI Taxonomy" id="1408161"/>
    <lineage>
        <taxon>Eukaryota</taxon>
        <taxon>Fungi</taxon>
        <taxon>Dikarya</taxon>
        <taxon>Ascomycota</taxon>
        <taxon>Pezizomycotina</taxon>
        <taxon>Dothideomycetes</taxon>
        <taxon>Pleosporomycetidae</taxon>
        <taxon>Pleosporales</taxon>
        <taxon>Pleosporineae</taxon>
        <taxon>Leptosphaeriaceae</taxon>
        <taxon>Plenodomus</taxon>
    </lineage>
</organism>
<dbReference type="AlphaFoldDB" id="A0A6A7BA40"/>
<dbReference type="PANTHER" id="PTHR43808">
    <property type="entry name" value="ACETYLORNITHINE DEACETYLASE"/>
    <property type="match status" value="1"/>
</dbReference>
<evidence type="ECO:0000256" key="6">
    <source>
        <dbReference type="SAM" id="SignalP"/>
    </source>
</evidence>
<dbReference type="Gene3D" id="3.30.70.360">
    <property type="match status" value="1"/>
</dbReference>
<dbReference type="CDD" id="cd05652">
    <property type="entry name" value="M20_ArgE_DapE-like_fungal"/>
    <property type="match status" value="1"/>
</dbReference>
<dbReference type="InterPro" id="IPR036264">
    <property type="entry name" value="Bact_exopeptidase_dim_dom"/>
</dbReference>
<dbReference type="Pfam" id="PF07687">
    <property type="entry name" value="M20_dimer"/>
    <property type="match status" value="1"/>
</dbReference>
<feature type="signal peptide" evidence="6">
    <location>
        <begin position="1"/>
        <end position="18"/>
    </location>
</feature>
<evidence type="ECO:0000259" key="7">
    <source>
        <dbReference type="Pfam" id="PF07687"/>
    </source>
</evidence>
<feature type="chain" id="PRO_5025685870" evidence="6">
    <location>
        <begin position="19"/>
        <end position="414"/>
    </location>
</feature>
<dbReference type="PANTHER" id="PTHR43808:SF8">
    <property type="entry name" value="PEPTIDASE M20 DIMERISATION DOMAIN-CONTAINING PROTEIN"/>
    <property type="match status" value="1"/>
</dbReference>
<keyword evidence="3" id="KW-0479">Metal-binding</keyword>
<evidence type="ECO:0000256" key="3">
    <source>
        <dbReference type="ARBA" id="ARBA00022723"/>
    </source>
</evidence>
<dbReference type="EMBL" id="MU006299">
    <property type="protein sequence ID" value="KAF2852233.1"/>
    <property type="molecule type" value="Genomic_DNA"/>
</dbReference>